<organism evidence="3 4">
    <name type="scientific">Demequina litoralis</name>
    <dbReference type="NCBI Taxonomy" id="3051660"/>
    <lineage>
        <taxon>Bacteria</taxon>
        <taxon>Bacillati</taxon>
        <taxon>Actinomycetota</taxon>
        <taxon>Actinomycetes</taxon>
        <taxon>Micrococcales</taxon>
        <taxon>Demequinaceae</taxon>
        <taxon>Demequina</taxon>
    </lineage>
</organism>
<feature type="transmembrane region" description="Helical" evidence="2">
    <location>
        <begin position="44"/>
        <end position="71"/>
    </location>
</feature>
<protein>
    <submittedName>
        <fullName evidence="3">DUF624 domain-containing protein</fullName>
    </submittedName>
</protein>
<feature type="transmembrane region" description="Helical" evidence="2">
    <location>
        <begin position="206"/>
        <end position="223"/>
    </location>
</feature>
<gene>
    <name evidence="3" type="ORF">QQX09_05280</name>
</gene>
<dbReference type="InterPro" id="IPR006938">
    <property type="entry name" value="DUF624"/>
</dbReference>
<feature type="transmembrane region" description="Helical" evidence="2">
    <location>
        <begin position="109"/>
        <end position="130"/>
    </location>
</feature>
<dbReference type="Pfam" id="PF04854">
    <property type="entry name" value="DUF624"/>
    <property type="match status" value="1"/>
</dbReference>
<dbReference type="RefSeq" id="WP_301131716.1">
    <property type="nucleotide sequence ID" value="NZ_JAUHPW010000003.1"/>
</dbReference>
<sequence length="237" mass="25262">MAVVAERRRDEQGKPKRLPPMEGTPADVDEVPGWTGRIMVWLRVVAQFVGIQLLMAAGTVVGLGVAGLGPATASGARLLRRIVDGDASDALWKDFWGGYRTDFRRAATVTAPFIVVIGLAWYEMLVLLAYGEGAMAAVLTGAILALGGYAVACLAYAPHVLRRYSDPPLQALRFVALAPLLSPLTALGAIVTTVALTIVFLNWVPLFILMGISVPLLLSGLIVDRWLDKIDARGSAA</sequence>
<feature type="transmembrane region" description="Helical" evidence="2">
    <location>
        <begin position="136"/>
        <end position="157"/>
    </location>
</feature>
<keyword evidence="2" id="KW-0812">Transmembrane</keyword>
<feature type="transmembrane region" description="Helical" evidence="2">
    <location>
        <begin position="177"/>
        <end position="200"/>
    </location>
</feature>
<reference evidence="3" key="1">
    <citation type="submission" date="2023-06" db="EMBL/GenBank/DDBJ databases">
        <title>Sysu t00192.</title>
        <authorList>
            <person name="Gao L."/>
            <person name="Fang B.-Z."/>
            <person name="Li W.-J."/>
        </authorList>
    </citation>
    <scope>NUCLEOTIDE SEQUENCE</scope>
    <source>
        <strain evidence="3">SYSU T00192</strain>
    </source>
</reference>
<evidence type="ECO:0000256" key="2">
    <source>
        <dbReference type="SAM" id="Phobius"/>
    </source>
</evidence>
<name>A0ABT8G8K4_9MICO</name>
<accession>A0ABT8G8K4</accession>
<dbReference type="EMBL" id="JAUHPW010000003">
    <property type="protein sequence ID" value="MDN4475269.1"/>
    <property type="molecule type" value="Genomic_DNA"/>
</dbReference>
<proteinExistence type="predicted"/>
<feature type="compositionally biased region" description="Basic and acidic residues" evidence="1">
    <location>
        <begin position="1"/>
        <end position="14"/>
    </location>
</feature>
<comment type="caution">
    <text evidence="3">The sequence shown here is derived from an EMBL/GenBank/DDBJ whole genome shotgun (WGS) entry which is preliminary data.</text>
</comment>
<evidence type="ECO:0000256" key="1">
    <source>
        <dbReference type="SAM" id="MobiDB-lite"/>
    </source>
</evidence>
<evidence type="ECO:0000313" key="3">
    <source>
        <dbReference type="EMBL" id="MDN4475269.1"/>
    </source>
</evidence>
<keyword evidence="2" id="KW-1133">Transmembrane helix</keyword>
<feature type="region of interest" description="Disordered" evidence="1">
    <location>
        <begin position="1"/>
        <end position="26"/>
    </location>
</feature>
<keyword evidence="4" id="KW-1185">Reference proteome</keyword>
<evidence type="ECO:0000313" key="4">
    <source>
        <dbReference type="Proteomes" id="UP001172728"/>
    </source>
</evidence>
<keyword evidence="2" id="KW-0472">Membrane</keyword>
<dbReference type="Proteomes" id="UP001172728">
    <property type="component" value="Unassembled WGS sequence"/>
</dbReference>